<feature type="chain" id="PRO_5026084738" evidence="1">
    <location>
        <begin position="22"/>
        <end position="636"/>
    </location>
</feature>
<sequence length="636" mass="71238">MKHSLLAGFLAASCLSSVASAENSRPQPVPITDTIPAARDIAYPGAITLDIDATDTQRGIFTVKETIDVAESGPMVLLMPEWLPGKHSEAGQLSKLASLKFTANGQTLSWKRDPVDVYAFHIDIPEGAKTVDIDLQFLSATARNQGPIVMTPQMLRLQFNSMSLYPAGYYTRNIPVSATVRYPQDWTAASGLPATAQGSTYTYETTDYQTLVDSPVLAGRFFKRFELTPRVGLDVVADTPDELEATPEQIAAHKRLVDQAVKTFGAQHYDNYEFLLSISDEISGIGLEHHRSSENGVEPGYFTEWDDQASARNLLPHEFVHSWNGKFRRPADLWTPDYRMPMRDSLMWVYEGLTQFYGYVLQARSGLVSKQDTLDEYAAIMARYDYTPGREWRPLLDTTNDPIIAHRQPKAWRSWQRSEDYYNEGLLVWMEVDSILRRESGGQKSIDDFARAFFGIRDGDWGEVTYTFDDVVNTLNNVQPYDWNSFLSTRLNETSDHAPLQGFTDNGYRLIFTDTQSDVLKDAAKARGITDLSYSLGFTLNKDGEVSRVVWDSPAFAEGMTVGDEVVAVNDAAYTPDKLTGALAAAQDTKDPIRVLIKQGDDFQTLSFSYFEGARYPHLEKIVKGKSGLDRLLEAR</sequence>
<keyword evidence="1" id="KW-0732">Signal</keyword>
<dbReference type="InterPro" id="IPR001478">
    <property type="entry name" value="PDZ"/>
</dbReference>
<organism evidence="3 4">
    <name type="scientific">Altericroceibacterium endophyticum</name>
    <dbReference type="NCBI Taxonomy" id="1808508"/>
    <lineage>
        <taxon>Bacteria</taxon>
        <taxon>Pseudomonadati</taxon>
        <taxon>Pseudomonadota</taxon>
        <taxon>Alphaproteobacteria</taxon>
        <taxon>Sphingomonadales</taxon>
        <taxon>Erythrobacteraceae</taxon>
        <taxon>Altericroceibacterium</taxon>
    </lineage>
</organism>
<feature type="domain" description="PDZ" evidence="2">
    <location>
        <begin position="536"/>
        <end position="601"/>
    </location>
</feature>
<comment type="caution">
    <text evidence="3">The sequence shown here is derived from an EMBL/GenBank/DDBJ whole genome shotgun (WGS) entry which is preliminary data.</text>
</comment>
<dbReference type="InterPro" id="IPR027268">
    <property type="entry name" value="Peptidase_M4/M1_CTD_sf"/>
</dbReference>
<dbReference type="InterPro" id="IPR024191">
    <property type="entry name" value="Peptidase_M61"/>
</dbReference>
<dbReference type="Gene3D" id="1.10.390.10">
    <property type="entry name" value="Neutral Protease Domain 2"/>
    <property type="match status" value="1"/>
</dbReference>
<protein>
    <submittedName>
        <fullName evidence="3">Peptidase M61</fullName>
    </submittedName>
</protein>
<evidence type="ECO:0000313" key="4">
    <source>
        <dbReference type="Proteomes" id="UP000438476"/>
    </source>
</evidence>
<dbReference type="Proteomes" id="UP000438476">
    <property type="component" value="Unassembled WGS sequence"/>
</dbReference>
<feature type="signal peptide" evidence="1">
    <location>
        <begin position="1"/>
        <end position="21"/>
    </location>
</feature>
<accession>A0A6I4T6C4</accession>
<dbReference type="PIRSF" id="PIRSF016493">
    <property type="entry name" value="Glycyl_aminpptds"/>
    <property type="match status" value="1"/>
</dbReference>
<dbReference type="AlphaFoldDB" id="A0A6I4T6C4"/>
<dbReference type="Gene3D" id="2.60.40.3650">
    <property type="match status" value="1"/>
</dbReference>
<evidence type="ECO:0000259" key="2">
    <source>
        <dbReference type="PROSITE" id="PS50106"/>
    </source>
</evidence>
<dbReference type="InterPro" id="IPR007963">
    <property type="entry name" value="Peptidase_M61_catalytic"/>
</dbReference>
<evidence type="ECO:0000256" key="1">
    <source>
        <dbReference type="SAM" id="SignalP"/>
    </source>
</evidence>
<dbReference type="Pfam" id="PF05299">
    <property type="entry name" value="Peptidase_M61"/>
    <property type="match status" value="1"/>
</dbReference>
<keyword evidence="4" id="KW-1185">Reference proteome</keyword>
<dbReference type="Gene3D" id="2.30.42.10">
    <property type="match status" value="1"/>
</dbReference>
<dbReference type="EMBL" id="WTYT01000002">
    <property type="protein sequence ID" value="MXO65460.1"/>
    <property type="molecule type" value="Genomic_DNA"/>
</dbReference>
<evidence type="ECO:0000313" key="3">
    <source>
        <dbReference type="EMBL" id="MXO65460.1"/>
    </source>
</evidence>
<dbReference type="InterPro" id="IPR040756">
    <property type="entry name" value="Peptidase_M61_N"/>
</dbReference>
<dbReference type="SUPFAM" id="SSF50156">
    <property type="entry name" value="PDZ domain-like"/>
    <property type="match status" value="1"/>
</dbReference>
<reference evidence="3 4" key="1">
    <citation type="submission" date="2019-12" db="EMBL/GenBank/DDBJ databases">
        <title>Genomic-based taxomic classification of the family Erythrobacteraceae.</title>
        <authorList>
            <person name="Xu L."/>
        </authorList>
    </citation>
    <scope>NUCLEOTIDE SEQUENCE [LARGE SCALE GENOMIC DNA]</scope>
    <source>
        <strain evidence="3 4">LMG 29518</strain>
    </source>
</reference>
<gene>
    <name evidence="3" type="ORF">GRI91_06810</name>
</gene>
<name>A0A6I4T6C4_9SPHN</name>
<dbReference type="Pfam" id="PF17899">
    <property type="entry name" value="Peptidase_M61_N"/>
    <property type="match status" value="1"/>
</dbReference>
<proteinExistence type="predicted"/>
<dbReference type="InterPro" id="IPR036034">
    <property type="entry name" value="PDZ_sf"/>
</dbReference>
<dbReference type="PROSITE" id="PS50106">
    <property type="entry name" value="PDZ"/>
    <property type="match status" value="1"/>
</dbReference>
<dbReference type="RefSeq" id="WP_160735851.1">
    <property type="nucleotide sequence ID" value="NZ_WTYT01000002.1"/>
</dbReference>
<dbReference type="OrthoDB" id="9778516at2"/>